<proteinExistence type="predicted"/>
<evidence type="ECO:0000256" key="1">
    <source>
        <dbReference type="SAM" id="MobiDB-lite"/>
    </source>
</evidence>
<dbReference type="AlphaFoldDB" id="A0A6N8G3H3"/>
<sequence length="80" mass="8845">MNTANINKKPTAQIPQLPDNDSAATTREQELQHSTPKEVEYSSSNQDGLEVNSIVNQLSPRIVEVDTNNILIADFAHPMN</sequence>
<feature type="region of interest" description="Disordered" evidence="1">
    <location>
        <begin position="1"/>
        <end position="49"/>
    </location>
</feature>
<accession>A0A6N8G3H3</accession>
<feature type="compositionally biased region" description="Polar residues" evidence="1">
    <location>
        <begin position="1"/>
        <end position="14"/>
    </location>
</feature>
<organism evidence="2 3">
    <name type="scientific">Gloeocapsopsis dulcis AAB1 = 1H9</name>
    <dbReference type="NCBI Taxonomy" id="1433147"/>
    <lineage>
        <taxon>Bacteria</taxon>
        <taxon>Bacillati</taxon>
        <taxon>Cyanobacteriota</taxon>
        <taxon>Cyanophyceae</taxon>
        <taxon>Oscillatoriophycideae</taxon>
        <taxon>Chroococcales</taxon>
        <taxon>Chroococcaceae</taxon>
        <taxon>Gloeocapsopsis</taxon>
        <taxon>Gloeocapsopsis dulcis</taxon>
    </lineage>
</organism>
<evidence type="ECO:0000313" key="3">
    <source>
        <dbReference type="Proteomes" id="UP000441797"/>
    </source>
</evidence>
<keyword evidence="3" id="KW-1185">Reference proteome</keyword>
<comment type="caution">
    <text evidence="2">The sequence shown here is derived from an EMBL/GenBank/DDBJ whole genome shotgun (WGS) entry which is preliminary data.</text>
</comment>
<dbReference type="RefSeq" id="WP_105218734.1">
    <property type="nucleotide sequence ID" value="NZ_CAWNSU010000007.1"/>
</dbReference>
<name>A0A6N8G3H3_9CHRO</name>
<dbReference type="Proteomes" id="UP000441797">
    <property type="component" value="Unassembled WGS sequence"/>
</dbReference>
<evidence type="ECO:0000313" key="2">
    <source>
        <dbReference type="EMBL" id="MUL39539.1"/>
    </source>
</evidence>
<reference evidence="2 3" key="1">
    <citation type="journal article" date="2019" name="Front. Microbiol.">
        <title>Genomic Features for Desiccation Tolerance and Sugar Biosynthesis in the Extremophile Gloeocapsopsis sp. UTEX B3054.</title>
        <authorList>
            <person name="Urrejola C."/>
            <person name="Alcorta J."/>
            <person name="Salas L."/>
            <person name="Vasquez M."/>
            <person name="Polz M.F."/>
            <person name="Vicuna R."/>
            <person name="Diez B."/>
        </authorList>
    </citation>
    <scope>NUCLEOTIDE SEQUENCE [LARGE SCALE GENOMIC DNA]</scope>
    <source>
        <strain evidence="2 3">1H9</strain>
    </source>
</reference>
<feature type="compositionally biased region" description="Basic and acidic residues" evidence="1">
    <location>
        <begin position="27"/>
        <end position="40"/>
    </location>
</feature>
<protein>
    <submittedName>
        <fullName evidence="2">Uncharacterized protein</fullName>
    </submittedName>
</protein>
<gene>
    <name evidence="2" type="ORF">BWI75_25595</name>
</gene>
<dbReference type="EMBL" id="NAPY01000095">
    <property type="protein sequence ID" value="MUL39539.1"/>
    <property type="molecule type" value="Genomic_DNA"/>
</dbReference>